<evidence type="ECO:0000256" key="1">
    <source>
        <dbReference type="ARBA" id="ARBA00023015"/>
    </source>
</evidence>
<dbReference type="Proteomes" id="UP001203512">
    <property type="component" value="Unassembled WGS sequence"/>
</dbReference>
<evidence type="ECO:0000313" key="6">
    <source>
        <dbReference type="EMBL" id="MCK0532432.1"/>
    </source>
</evidence>
<dbReference type="Gene3D" id="1.10.357.10">
    <property type="entry name" value="Tetracycline Repressor, domain 2"/>
    <property type="match status" value="1"/>
</dbReference>
<evidence type="ECO:0000259" key="5">
    <source>
        <dbReference type="PROSITE" id="PS50977"/>
    </source>
</evidence>
<evidence type="ECO:0000256" key="4">
    <source>
        <dbReference type="PROSITE-ProRule" id="PRU00335"/>
    </source>
</evidence>
<dbReference type="PRINTS" id="PR00455">
    <property type="entry name" value="HTHTETR"/>
</dbReference>
<evidence type="ECO:0000256" key="3">
    <source>
        <dbReference type="ARBA" id="ARBA00023163"/>
    </source>
</evidence>
<keyword evidence="1" id="KW-0805">Transcription regulation</keyword>
<accession>A0ABT0DZ78</accession>
<keyword evidence="7" id="KW-1185">Reference proteome</keyword>
<gene>
    <name evidence="6" type="ORF">MU848_12655</name>
</gene>
<dbReference type="PANTHER" id="PTHR30055">
    <property type="entry name" value="HTH-TYPE TRANSCRIPTIONAL REGULATOR RUTR"/>
    <property type="match status" value="1"/>
</dbReference>
<comment type="caution">
    <text evidence="6">The sequence shown here is derived from an EMBL/GenBank/DDBJ whole genome shotgun (WGS) entry which is preliminary data.</text>
</comment>
<feature type="domain" description="HTH tetR-type" evidence="5">
    <location>
        <begin position="24"/>
        <end position="84"/>
    </location>
</feature>
<dbReference type="InterPro" id="IPR001647">
    <property type="entry name" value="HTH_TetR"/>
</dbReference>
<dbReference type="PROSITE" id="PS50977">
    <property type="entry name" value="HTH_TETR_2"/>
    <property type="match status" value="1"/>
</dbReference>
<evidence type="ECO:0000313" key="7">
    <source>
        <dbReference type="Proteomes" id="UP001203512"/>
    </source>
</evidence>
<feature type="DNA-binding region" description="H-T-H motif" evidence="4">
    <location>
        <begin position="47"/>
        <end position="66"/>
    </location>
</feature>
<reference evidence="6 7" key="1">
    <citation type="submission" date="2022-04" db="EMBL/GenBank/DDBJ databases">
        <authorList>
            <person name="Huq M.A."/>
        </authorList>
    </citation>
    <scope>NUCLEOTIDE SEQUENCE [LARGE SCALE GENOMIC DNA]</scope>
    <source>
        <strain evidence="6 7">MAH-33</strain>
    </source>
</reference>
<dbReference type="SUPFAM" id="SSF46689">
    <property type="entry name" value="Homeodomain-like"/>
    <property type="match status" value="1"/>
</dbReference>
<keyword evidence="2 4" id="KW-0238">DNA-binding</keyword>
<sequence>MARRIPIPAKLALRRGRPTSTEVALIEQAILATARSMFLADGFDGVSMEKIAAATGITRTTLYSRYATKSDLFRSVVRETLARWYAVSRVEATDRITDIGQILHLRVADMASLLVDPLFRGLHALILLNRHRFPDLAPLMHDLGYLNAVRLLANDIRAAAQRDGIPVARPEAVAEHILTAVHGWFLQYDLVRELTAQDIEAHGREVVDLMLLARDRW</sequence>
<name>A0ABT0DZ78_9SPHN</name>
<organism evidence="6 7">
    <name type="scientific">Sphingobium agri</name>
    <dbReference type="NCBI Taxonomy" id="2933566"/>
    <lineage>
        <taxon>Bacteria</taxon>
        <taxon>Pseudomonadati</taxon>
        <taxon>Pseudomonadota</taxon>
        <taxon>Alphaproteobacteria</taxon>
        <taxon>Sphingomonadales</taxon>
        <taxon>Sphingomonadaceae</taxon>
        <taxon>Sphingobium</taxon>
    </lineage>
</organism>
<dbReference type="InterPro" id="IPR009057">
    <property type="entry name" value="Homeodomain-like_sf"/>
</dbReference>
<dbReference type="Pfam" id="PF00440">
    <property type="entry name" value="TetR_N"/>
    <property type="match status" value="1"/>
</dbReference>
<keyword evidence="3" id="KW-0804">Transcription</keyword>
<proteinExistence type="predicted"/>
<dbReference type="RefSeq" id="WP_268934774.1">
    <property type="nucleotide sequence ID" value="NZ_JALKHS010000009.1"/>
</dbReference>
<protein>
    <submittedName>
        <fullName evidence="6">TetR/AcrR family transcriptional regulator</fullName>
    </submittedName>
</protein>
<dbReference type="PANTHER" id="PTHR30055:SF234">
    <property type="entry name" value="HTH-TYPE TRANSCRIPTIONAL REGULATOR BETI"/>
    <property type="match status" value="1"/>
</dbReference>
<dbReference type="InterPro" id="IPR050109">
    <property type="entry name" value="HTH-type_TetR-like_transc_reg"/>
</dbReference>
<dbReference type="EMBL" id="JALKHS010000009">
    <property type="protein sequence ID" value="MCK0532432.1"/>
    <property type="molecule type" value="Genomic_DNA"/>
</dbReference>
<evidence type="ECO:0000256" key="2">
    <source>
        <dbReference type="ARBA" id="ARBA00023125"/>
    </source>
</evidence>